<keyword evidence="1" id="KW-0812">Transmembrane</keyword>
<feature type="transmembrane region" description="Helical" evidence="1">
    <location>
        <begin position="44"/>
        <end position="64"/>
    </location>
</feature>
<evidence type="ECO:0000256" key="1">
    <source>
        <dbReference type="SAM" id="Phobius"/>
    </source>
</evidence>
<comment type="caution">
    <text evidence="2">The sequence shown here is derived from an EMBL/GenBank/DDBJ whole genome shotgun (WGS) entry which is preliminary data.</text>
</comment>
<keyword evidence="3" id="KW-1185">Reference proteome</keyword>
<dbReference type="Proteomes" id="UP000789707">
    <property type="component" value="Unassembled WGS sequence"/>
</dbReference>
<sequence length="71" mass="8115">MKQLTQQQRTTVFVAYVGLLLVGYGLFGTNLIDHNIKEYLYTHLASWQNGLISIIPIAILAYLWPRKAHQA</sequence>
<keyword evidence="1" id="KW-0472">Membrane</keyword>
<dbReference type="RefSeq" id="WP_230096257.1">
    <property type="nucleotide sequence ID" value="NZ_CAKKNS010000001.1"/>
</dbReference>
<keyword evidence="1" id="KW-1133">Transmembrane helix</keyword>
<feature type="transmembrane region" description="Helical" evidence="1">
    <location>
        <begin position="12"/>
        <end position="32"/>
    </location>
</feature>
<accession>A0ABM8Z4G6</accession>
<protein>
    <submittedName>
        <fullName evidence="2">Uncharacterized protein</fullName>
    </submittedName>
</protein>
<reference evidence="2 3" key="1">
    <citation type="submission" date="2021-11" db="EMBL/GenBank/DDBJ databases">
        <authorList>
            <person name="Depoorter E."/>
        </authorList>
    </citation>
    <scope>NUCLEOTIDE SEQUENCE [LARGE SCALE GENOMIC DNA]</scope>
    <source>
        <strain evidence="2 3">LMG 24289</strain>
    </source>
</reference>
<gene>
    <name evidence="2" type="ORF">WFA24289_00497</name>
</gene>
<proteinExistence type="predicted"/>
<evidence type="ECO:0000313" key="2">
    <source>
        <dbReference type="EMBL" id="CAH0416198.1"/>
    </source>
</evidence>
<organism evidence="2 3">
    <name type="scientific">Periweissella fabaria</name>
    <dbReference type="NCBI Taxonomy" id="546157"/>
    <lineage>
        <taxon>Bacteria</taxon>
        <taxon>Bacillati</taxon>
        <taxon>Bacillota</taxon>
        <taxon>Bacilli</taxon>
        <taxon>Lactobacillales</taxon>
        <taxon>Lactobacillaceae</taxon>
        <taxon>Periweissella</taxon>
    </lineage>
</organism>
<name>A0ABM8Z4G6_9LACO</name>
<dbReference type="EMBL" id="CAKKNS010000001">
    <property type="protein sequence ID" value="CAH0416198.1"/>
    <property type="molecule type" value="Genomic_DNA"/>
</dbReference>
<evidence type="ECO:0000313" key="3">
    <source>
        <dbReference type="Proteomes" id="UP000789707"/>
    </source>
</evidence>